<dbReference type="EMBL" id="WHWC01000009">
    <property type="protein sequence ID" value="KAG8376413.1"/>
    <property type="molecule type" value="Genomic_DNA"/>
</dbReference>
<keyword evidence="9" id="KW-1185">Reference proteome</keyword>
<feature type="region of interest" description="Disordered" evidence="5">
    <location>
        <begin position="135"/>
        <end position="222"/>
    </location>
</feature>
<feature type="compositionally biased region" description="Gly residues" evidence="5">
    <location>
        <begin position="136"/>
        <end position="147"/>
    </location>
</feature>
<evidence type="ECO:0000313" key="9">
    <source>
        <dbReference type="Proteomes" id="UP000826271"/>
    </source>
</evidence>
<protein>
    <recommendedName>
        <fullName evidence="10">SWIM-type domain-containing protein</fullName>
    </recommendedName>
</protein>
<evidence type="ECO:0000256" key="3">
    <source>
        <dbReference type="ARBA" id="ARBA00022833"/>
    </source>
</evidence>
<evidence type="ECO:0000313" key="8">
    <source>
        <dbReference type="EMBL" id="KAG8376413.1"/>
    </source>
</evidence>
<dbReference type="SMART" id="SM00343">
    <property type="entry name" value="ZnF_C2HC"/>
    <property type="match status" value="2"/>
</dbReference>
<accession>A0AAV6X1S9</accession>
<evidence type="ECO:0000256" key="5">
    <source>
        <dbReference type="SAM" id="MobiDB-lite"/>
    </source>
</evidence>
<dbReference type="AlphaFoldDB" id="A0AAV6X1S9"/>
<dbReference type="Pfam" id="PF04434">
    <property type="entry name" value="SWIM"/>
    <property type="match status" value="1"/>
</dbReference>
<evidence type="ECO:0000256" key="4">
    <source>
        <dbReference type="PROSITE-ProRule" id="PRU00047"/>
    </source>
</evidence>
<feature type="domain" description="SWIM-type" evidence="7">
    <location>
        <begin position="752"/>
        <end position="784"/>
    </location>
</feature>
<dbReference type="PROSITE" id="PS50158">
    <property type="entry name" value="ZF_CCHC"/>
    <property type="match status" value="1"/>
</dbReference>
<feature type="region of interest" description="Disordered" evidence="5">
    <location>
        <begin position="991"/>
        <end position="1050"/>
    </location>
</feature>
<gene>
    <name evidence="8" type="ORF">BUALT_Bualt09G0060900</name>
</gene>
<evidence type="ECO:0000259" key="6">
    <source>
        <dbReference type="PROSITE" id="PS50158"/>
    </source>
</evidence>
<dbReference type="InterPro" id="IPR058594">
    <property type="entry name" value="PB1-like_dom_pln"/>
</dbReference>
<dbReference type="Proteomes" id="UP000826271">
    <property type="component" value="Unassembled WGS sequence"/>
</dbReference>
<evidence type="ECO:0000256" key="1">
    <source>
        <dbReference type="ARBA" id="ARBA00022723"/>
    </source>
</evidence>
<dbReference type="GO" id="GO:0008270">
    <property type="term" value="F:zinc ion binding"/>
    <property type="evidence" value="ECO:0007669"/>
    <property type="project" value="UniProtKB-KW"/>
</dbReference>
<dbReference type="PANTHER" id="PTHR31973:SF199">
    <property type="entry name" value="SWIM-TYPE DOMAIN-CONTAINING PROTEIN"/>
    <property type="match status" value="1"/>
</dbReference>
<feature type="compositionally biased region" description="Polar residues" evidence="5">
    <location>
        <begin position="1021"/>
        <end position="1034"/>
    </location>
</feature>
<evidence type="ECO:0008006" key="10">
    <source>
        <dbReference type="Google" id="ProtNLM"/>
    </source>
</evidence>
<dbReference type="InterPro" id="IPR006564">
    <property type="entry name" value="Znf_PMZ"/>
</dbReference>
<dbReference type="Pfam" id="PF10551">
    <property type="entry name" value="MULE"/>
    <property type="match status" value="1"/>
</dbReference>
<dbReference type="Pfam" id="PF26130">
    <property type="entry name" value="PB1-like"/>
    <property type="match status" value="1"/>
</dbReference>
<sequence length="1050" mass="118090">MMVNFEIFPNAVPGDKHFTLKIHHGGQLLEIPSKVYVGGEVDYIDYCHPDIMSLCVLDKVMSMLGYQDFLAYYYLTPKSDLNTGLRHVLCDQDTIIMAEIGAQHKHRLIELYVVQPSFTGLLEGTKCDISIVEESGGQGQGQGGLNTDGGVESGLDTNGGVEDDLDTDSGLEANGGLQGGLNSEDLGKGGSGSGKEGLATEGDLSTDEDNNDGDVLYDPDYGLSEDDDVLYEKYVDHDPNNVGSKGKEKMTEPMNWNFFEDIAVSEDGSDIGTSSDELKSLCSDEEDNGETKFIRFNPKADMHDPQFSNGMVFTNAFEFKEAVRSHAVVWQRDIAFVKNDYKRVRAKCKGRGCHWVALASRMNNSDTFQIRTLNTKHKCGRTLSKNKFVTSRLLSNKYKEDWRLNNGWRVGDFQEKVHNDLNCEISRYQYYRTKKKVNIMLNGDYKDQYARLWDYTEEIKRSNPNSTVVLKTELDMETGEDKFLRLYICLDACRKGFLHGCRPLIGVDGCHLKGSHKGVVLTAVGLDPNNCIFPICYCVTETEDKKTWKWFLELLIEDLGIYEQDKWTFISDRQKGLLPALYELLPDIEHRYCVKHMYDNFKKKHPGLSLKDRMWNVARATAVNQFKFQMAAFKEVDEDAHNWLAEVLPRHWSRSHFRTFPKCDILLNNICESFNAAILEARNKPLLSMVESIRVYLMKRLQSKRNYMSRWKEMVSPKVLKQVDKLKDNTRSCISTHAGAGKFETRDMYTQYSVDLDQHSCTCRRWDLSGISCVHAISAIMSAGREVEPYINQCYSLESYKKAYGYVINPINGPSEWPITGKGPIAPPCYIKLCGRPKKARRREAGEPPPPSANGTKKLSKKTYQKTVRCKKCGEEGHNKSHCPTPQQNPQATPIEAQSVEAQPGIQQFVGGQPEAQQSTGVQPEVKKKRKCSVCLQEGHYRSKCPTPAGRMWKNYDRYAFNFHKNIVSGDGSGASSHEGHVALSAPAFVAQPHSKPGSKPGVAQPGSQPSFAQPVPPSFSQPESQNAHASENISGVPIKASFCQEREKL</sequence>
<feature type="region of interest" description="Disordered" evidence="5">
    <location>
        <begin position="840"/>
        <end position="863"/>
    </location>
</feature>
<keyword evidence="1" id="KW-0479">Metal-binding</keyword>
<evidence type="ECO:0000259" key="7">
    <source>
        <dbReference type="PROSITE" id="PS50966"/>
    </source>
</evidence>
<reference evidence="8" key="1">
    <citation type="submission" date="2019-10" db="EMBL/GenBank/DDBJ databases">
        <authorList>
            <person name="Zhang R."/>
            <person name="Pan Y."/>
            <person name="Wang J."/>
            <person name="Ma R."/>
            <person name="Yu S."/>
        </authorList>
    </citation>
    <scope>NUCLEOTIDE SEQUENCE</scope>
    <source>
        <strain evidence="8">LA-IB0</strain>
        <tissue evidence="8">Leaf</tissue>
    </source>
</reference>
<dbReference type="InterPro" id="IPR007527">
    <property type="entry name" value="Znf_SWIM"/>
</dbReference>
<dbReference type="InterPro" id="IPR004332">
    <property type="entry name" value="Transposase_MuDR"/>
</dbReference>
<dbReference type="PANTHER" id="PTHR31973">
    <property type="entry name" value="POLYPROTEIN, PUTATIVE-RELATED"/>
    <property type="match status" value="1"/>
</dbReference>
<organism evidence="8 9">
    <name type="scientific">Buddleja alternifolia</name>
    <dbReference type="NCBI Taxonomy" id="168488"/>
    <lineage>
        <taxon>Eukaryota</taxon>
        <taxon>Viridiplantae</taxon>
        <taxon>Streptophyta</taxon>
        <taxon>Embryophyta</taxon>
        <taxon>Tracheophyta</taxon>
        <taxon>Spermatophyta</taxon>
        <taxon>Magnoliopsida</taxon>
        <taxon>eudicotyledons</taxon>
        <taxon>Gunneridae</taxon>
        <taxon>Pentapetalae</taxon>
        <taxon>asterids</taxon>
        <taxon>lamiids</taxon>
        <taxon>Lamiales</taxon>
        <taxon>Scrophulariaceae</taxon>
        <taxon>Buddlejeae</taxon>
        <taxon>Buddleja</taxon>
    </lineage>
</organism>
<proteinExistence type="predicted"/>
<comment type="caution">
    <text evidence="8">The sequence shown here is derived from an EMBL/GenBank/DDBJ whole genome shotgun (WGS) entry which is preliminary data.</text>
</comment>
<dbReference type="Pfam" id="PF03108">
    <property type="entry name" value="DBD_Tnp_Mut"/>
    <property type="match status" value="1"/>
</dbReference>
<feature type="domain" description="CCHC-type" evidence="6">
    <location>
        <begin position="869"/>
        <end position="884"/>
    </location>
</feature>
<feature type="compositionally biased region" description="Acidic residues" evidence="5">
    <location>
        <begin position="204"/>
        <end position="222"/>
    </location>
</feature>
<dbReference type="InterPro" id="IPR001878">
    <property type="entry name" value="Znf_CCHC"/>
</dbReference>
<dbReference type="SUPFAM" id="SSF57756">
    <property type="entry name" value="Retrovirus zinc finger-like domains"/>
    <property type="match status" value="1"/>
</dbReference>
<evidence type="ECO:0000256" key="2">
    <source>
        <dbReference type="ARBA" id="ARBA00022771"/>
    </source>
</evidence>
<dbReference type="InterPro" id="IPR036875">
    <property type="entry name" value="Znf_CCHC_sf"/>
</dbReference>
<dbReference type="Gene3D" id="4.10.60.10">
    <property type="entry name" value="Zinc finger, CCHC-type"/>
    <property type="match status" value="1"/>
</dbReference>
<dbReference type="GO" id="GO:0003676">
    <property type="term" value="F:nucleic acid binding"/>
    <property type="evidence" value="ECO:0007669"/>
    <property type="project" value="InterPro"/>
</dbReference>
<dbReference type="PROSITE" id="PS50966">
    <property type="entry name" value="ZF_SWIM"/>
    <property type="match status" value="1"/>
</dbReference>
<name>A0AAV6X1S9_9LAMI</name>
<dbReference type="SMART" id="SM00575">
    <property type="entry name" value="ZnF_PMZ"/>
    <property type="match status" value="1"/>
</dbReference>
<dbReference type="InterPro" id="IPR018289">
    <property type="entry name" value="MULE_transposase_dom"/>
</dbReference>
<keyword evidence="3" id="KW-0862">Zinc</keyword>
<keyword evidence="2 4" id="KW-0863">Zinc-finger</keyword>